<feature type="region of interest" description="Disordered" evidence="3">
    <location>
        <begin position="277"/>
        <end position="365"/>
    </location>
</feature>
<feature type="compositionally biased region" description="Polar residues" evidence="3">
    <location>
        <begin position="383"/>
        <end position="397"/>
    </location>
</feature>
<dbReference type="AlphaFoldDB" id="A0AAW0YWM5"/>
<evidence type="ECO:0000313" key="5">
    <source>
        <dbReference type="Proteomes" id="UP001388673"/>
    </source>
</evidence>
<comment type="caution">
    <text evidence="4">The sequence shown here is derived from an EMBL/GenBank/DDBJ whole genome shotgun (WGS) entry which is preliminary data.</text>
</comment>
<dbReference type="GO" id="GO:0019789">
    <property type="term" value="F:SUMO transferase activity"/>
    <property type="evidence" value="ECO:0007669"/>
    <property type="project" value="InterPro"/>
</dbReference>
<evidence type="ECO:0008006" key="6">
    <source>
        <dbReference type="Google" id="ProtNLM"/>
    </source>
</evidence>
<dbReference type="RefSeq" id="XP_066801730.1">
    <property type="nucleotide sequence ID" value="XM_066948271.1"/>
</dbReference>
<feature type="region of interest" description="Disordered" evidence="3">
    <location>
        <begin position="226"/>
        <end position="260"/>
    </location>
</feature>
<name>A0AAW0YWM5_9TREE</name>
<feature type="compositionally biased region" description="Gly residues" evidence="3">
    <location>
        <begin position="31"/>
        <end position="45"/>
    </location>
</feature>
<keyword evidence="5" id="KW-1185">Reference proteome</keyword>
<feature type="compositionally biased region" description="Polar residues" evidence="3">
    <location>
        <begin position="327"/>
        <end position="339"/>
    </location>
</feature>
<feature type="region of interest" description="Disordered" evidence="3">
    <location>
        <begin position="381"/>
        <end position="402"/>
    </location>
</feature>
<keyword evidence="2" id="KW-0175">Coiled coil</keyword>
<dbReference type="GO" id="GO:0007129">
    <property type="term" value="P:homologous chromosome pairing at meiosis"/>
    <property type="evidence" value="ECO:0007669"/>
    <property type="project" value="TreeGrafter"/>
</dbReference>
<feature type="coiled-coil region" evidence="2">
    <location>
        <begin position="177"/>
        <end position="211"/>
    </location>
</feature>
<organism evidence="4 5">
    <name type="scientific">Kwoniella newhampshirensis</name>
    <dbReference type="NCBI Taxonomy" id="1651941"/>
    <lineage>
        <taxon>Eukaryota</taxon>
        <taxon>Fungi</taxon>
        <taxon>Dikarya</taxon>
        <taxon>Basidiomycota</taxon>
        <taxon>Agaricomycotina</taxon>
        <taxon>Tremellomycetes</taxon>
        <taxon>Tremellales</taxon>
        <taxon>Cryptococcaceae</taxon>
        <taxon>Kwoniella</taxon>
    </lineage>
</organism>
<keyword evidence="1" id="KW-0469">Meiosis</keyword>
<dbReference type="EMBL" id="JBCAWK010000009">
    <property type="protein sequence ID" value="KAK8849842.1"/>
    <property type="molecule type" value="Genomic_DNA"/>
</dbReference>
<feature type="region of interest" description="Disordered" evidence="3">
    <location>
        <begin position="1"/>
        <end position="45"/>
    </location>
</feature>
<accession>A0AAW0YWM5</accession>
<evidence type="ECO:0000256" key="2">
    <source>
        <dbReference type="SAM" id="Coils"/>
    </source>
</evidence>
<sequence>MTVEPASSRRHLPPPSSNPSARFGSDNNGKHGVGGGGTRGIVGQDGGTEDDLPYLQFVACCLCRDRFVETAGPEGKGKAFFMTSCGHILCSAEEHNHQKGMCTACKKQMTMVEIAEGSLLPAQEIWFQDPNVVTKKVNEEIKTAMTSLMKKAELASNVHRFQYKDMQRTIQHTVKVHRDKDAEIARLREELEKATNDIHDVKTTLAQFEAAHASCSLSDPRANQNAFRNSSVYPPLSHSPVYRGRHLSPVPEDAEREDHYQEQKWLIPNDRQSFARESNLLPETDQTDYRASKRPRANIMDQQSERFVPQTPSVPLRSGPSRLSAHAQPSTPMFRSLQTPREHPRERSTSAGPFGRGQVERVGPFSGTHNQLERFMFDRNSLRAPSTPQPNQHNTMSRQERTMIPRATSAGPTHSRYSSDQQQITFVDRPRTNALPFSHDNSMNQHNGAYPAPRISYIPYDDDRKQGRIREHGRPEIQQDFYHEEQKSPFENGSNRIMNSRLPVSVAYPKDMELGRNRF</sequence>
<dbReference type="PANTHER" id="PTHR22663:SF17">
    <property type="entry name" value="RING FINGER PROTEIN NARYA-RELATED"/>
    <property type="match status" value="1"/>
</dbReference>
<dbReference type="GO" id="GO:0016925">
    <property type="term" value="P:protein sumoylation"/>
    <property type="evidence" value="ECO:0007669"/>
    <property type="project" value="TreeGrafter"/>
</dbReference>
<evidence type="ECO:0000313" key="4">
    <source>
        <dbReference type="EMBL" id="KAK8849842.1"/>
    </source>
</evidence>
<dbReference type="Proteomes" id="UP001388673">
    <property type="component" value="Unassembled WGS sequence"/>
</dbReference>
<dbReference type="GeneID" id="92182436"/>
<dbReference type="GO" id="GO:0000795">
    <property type="term" value="C:synaptonemal complex"/>
    <property type="evidence" value="ECO:0007669"/>
    <property type="project" value="InterPro"/>
</dbReference>
<evidence type="ECO:0000256" key="1">
    <source>
        <dbReference type="ARBA" id="ARBA00023254"/>
    </source>
</evidence>
<dbReference type="PANTHER" id="PTHR22663">
    <property type="entry name" value="RING FINGER PROTEIN NARYA-RELATED"/>
    <property type="match status" value="1"/>
</dbReference>
<proteinExistence type="predicted"/>
<dbReference type="KEGG" id="kne:92182436"/>
<protein>
    <recommendedName>
        <fullName evidence="6">RING-type domain-containing protein</fullName>
    </recommendedName>
</protein>
<gene>
    <name evidence="4" type="ORF">IAR55_005178</name>
</gene>
<evidence type="ECO:0000256" key="3">
    <source>
        <dbReference type="SAM" id="MobiDB-lite"/>
    </source>
</evidence>
<reference evidence="4 5" key="1">
    <citation type="journal article" date="2024" name="bioRxiv">
        <title>Comparative genomics of Cryptococcus and Kwoniella reveals pathogenesis evolution and contrasting karyotype dynamics via intercentromeric recombination or chromosome fusion.</title>
        <authorList>
            <person name="Coelho M.A."/>
            <person name="David-Palma M."/>
            <person name="Shea T."/>
            <person name="Bowers K."/>
            <person name="McGinley-Smith S."/>
            <person name="Mohammad A.W."/>
            <person name="Gnirke A."/>
            <person name="Yurkov A.M."/>
            <person name="Nowrousian M."/>
            <person name="Sun S."/>
            <person name="Cuomo C.A."/>
            <person name="Heitman J."/>
        </authorList>
    </citation>
    <scope>NUCLEOTIDE SEQUENCE [LARGE SCALE GENOMIC DNA]</scope>
    <source>
        <strain evidence="4 5">CBS 13917</strain>
    </source>
</reference>
<dbReference type="InterPro" id="IPR042123">
    <property type="entry name" value="Zip3/RNF212-like"/>
</dbReference>
<dbReference type="GO" id="GO:0007131">
    <property type="term" value="P:reciprocal meiotic recombination"/>
    <property type="evidence" value="ECO:0007669"/>
    <property type="project" value="InterPro"/>
</dbReference>